<accession>A0ABQ5N8P0</accession>
<dbReference type="Proteomes" id="UP001208567">
    <property type="component" value="Unassembled WGS sequence"/>
</dbReference>
<organism evidence="1 2">
    <name type="scientific">Clostridium omnivorum</name>
    <dbReference type="NCBI Taxonomy" id="1604902"/>
    <lineage>
        <taxon>Bacteria</taxon>
        <taxon>Bacillati</taxon>
        <taxon>Bacillota</taxon>
        <taxon>Clostridia</taxon>
        <taxon>Eubacteriales</taxon>
        <taxon>Clostridiaceae</taxon>
        <taxon>Clostridium</taxon>
    </lineage>
</organism>
<comment type="caution">
    <text evidence="1">The sequence shown here is derived from an EMBL/GenBank/DDBJ whole genome shotgun (WGS) entry which is preliminary data.</text>
</comment>
<name>A0ABQ5N8P0_9CLOT</name>
<sequence length="111" mass="12946">MPNLSEYFDKIKTVNEKLKNAANGIELMRTKIPMSWEDNTKGKYKENNDDNVLKENSVNENYAEKEVQKEEIAVKNRDDNNINVDFNETNLAQAFIYSEIFGKPKSLRRGR</sequence>
<reference evidence="1 2" key="1">
    <citation type="journal article" date="2024" name="Int. J. Syst. Evol. Microbiol.">
        <title>Clostridium omnivorum sp. nov., isolated from anoxic soil under the treatment of reductive soil disinfestation.</title>
        <authorList>
            <person name="Ueki A."/>
            <person name="Tonouchi A."/>
            <person name="Kaku N."/>
            <person name="Honma S."/>
            <person name="Ueki K."/>
        </authorList>
    </citation>
    <scope>NUCLEOTIDE SEQUENCE [LARGE SCALE GENOMIC DNA]</scope>
    <source>
        <strain evidence="1 2">E14</strain>
    </source>
</reference>
<dbReference type="RefSeq" id="WP_264850836.1">
    <property type="nucleotide sequence ID" value="NZ_BRXR01000001.1"/>
</dbReference>
<dbReference type="EMBL" id="BRXR01000001">
    <property type="protein sequence ID" value="GLC31516.1"/>
    <property type="molecule type" value="Genomic_DNA"/>
</dbReference>
<protein>
    <submittedName>
        <fullName evidence="1">Uncharacterized protein</fullName>
    </submittedName>
</protein>
<gene>
    <name evidence="1" type="ORF">bsdE14_29260</name>
</gene>
<evidence type="ECO:0000313" key="2">
    <source>
        <dbReference type="Proteomes" id="UP001208567"/>
    </source>
</evidence>
<evidence type="ECO:0000313" key="1">
    <source>
        <dbReference type="EMBL" id="GLC31516.1"/>
    </source>
</evidence>
<keyword evidence="2" id="KW-1185">Reference proteome</keyword>
<proteinExistence type="predicted"/>